<accession>A0A6J6LDV6</accession>
<sequence length="482" mass="53143">MLSSESAIENAPILSFEIVNAVRSRELQISGARSEDFSDFTGEIHASGSEYLFVGKLSSINASALRKHLPWLNPKAIGLNLSAGVGDRLGLATSGHARAFSKYGQGVLPIFAQQSAREMHRLYRTPQEVMDDVTFGLVESSWQGQIGSDADHLKSIEDIDSCLAAGFSMFTLDPGDSVVRVPTNFDGKLGHLPWGELEDSEASMLGRYVDKQFILEESSRSFTDEQIRRAAFKYSAAVASVVSMYRHLMLKATHEVEVEIAIDETSEVTTPGEHIFIATELKRLGVKWVSFAPRYIDGFEKAIEFKGSIKHLAENLKGHFAIAQALGPYKLSIHTGSDKFSIYSLANEVCKGLLHLKTSGTSYLEALSVCAQHAPELFREIYQSSYDSYAKSRSSYQVSADLNSAPLIGNLRDDDLKELLILEGTRQILHVGYGAALTLQDSTGDFVLRNALQSCLIENKQDYDQAIEHHIGRHLSLLNKST</sequence>
<reference evidence="1" key="1">
    <citation type="submission" date="2020-05" db="EMBL/GenBank/DDBJ databases">
        <authorList>
            <person name="Chiriac C."/>
            <person name="Salcher M."/>
            <person name="Ghai R."/>
            <person name="Kavagutti S V."/>
        </authorList>
    </citation>
    <scope>NUCLEOTIDE SEQUENCE</scope>
</reference>
<dbReference type="GO" id="GO:0016853">
    <property type="term" value="F:isomerase activity"/>
    <property type="evidence" value="ECO:0007669"/>
    <property type="project" value="InterPro"/>
</dbReference>
<evidence type="ECO:0000313" key="1">
    <source>
        <dbReference type="EMBL" id="CAB4659872.1"/>
    </source>
</evidence>
<dbReference type="InterPro" id="IPR032586">
    <property type="entry name" value="UxaE"/>
</dbReference>
<proteinExistence type="predicted"/>
<dbReference type="EMBL" id="CAEZWP010000030">
    <property type="protein sequence ID" value="CAB4659872.1"/>
    <property type="molecule type" value="Genomic_DNA"/>
</dbReference>
<name>A0A6J6LDV6_9ZZZZ</name>
<protein>
    <submittedName>
        <fullName evidence="1">Unannotated protein</fullName>
    </submittedName>
</protein>
<organism evidence="1">
    <name type="scientific">freshwater metagenome</name>
    <dbReference type="NCBI Taxonomy" id="449393"/>
    <lineage>
        <taxon>unclassified sequences</taxon>
        <taxon>metagenomes</taxon>
        <taxon>ecological metagenomes</taxon>
    </lineage>
</organism>
<dbReference type="Pfam" id="PF16257">
    <property type="entry name" value="UxaE"/>
    <property type="match status" value="1"/>
</dbReference>
<gene>
    <name evidence="1" type="ORF">UFOPK2265_00729</name>
</gene>
<dbReference type="AlphaFoldDB" id="A0A6J6LDV6"/>